<accession>A0A0K8SHL4</accession>
<proteinExistence type="predicted"/>
<protein>
    <submittedName>
        <fullName evidence="1">Uncharacterized protein</fullName>
    </submittedName>
</protein>
<dbReference type="EMBL" id="GBRD01013237">
    <property type="protein sequence ID" value="JAG52589.1"/>
    <property type="molecule type" value="Transcribed_RNA"/>
</dbReference>
<dbReference type="AlphaFoldDB" id="A0A0K8SHL4"/>
<organism evidence="1">
    <name type="scientific">Lygus hesperus</name>
    <name type="common">Western plant bug</name>
    <dbReference type="NCBI Taxonomy" id="30085"/>
    <lineage>
        <taxon>Eukaryota</taxon>
        <taxon>Metazoa</taxon>
        <taxon>Ecdysozoa</taxon>
        <taxon>Arthropoda</taxon>
        <taxon>Hexapoda</taxon>
        <taxon>Insecta</taxon>
        <taxon>Pterygota</taxon>
        <taxon>Neoptera</taxon>
        <taxon>Paraneoptera</taxon>
        <taxon>Hemiptera</taxon>
        <taxon>Heteroptera</taxon>
        <taxon>Panheteroptera</taxon>
        <taxon>Cimicomorpha</taxon>
        <taxon>Miridae</taxon>
        <taxon>Mirini</taxon>
        <taxon>Lygus</taxon>
    </lineage>
</organism>
<sequence length="164" mass="18789">QLKIKFLLGRRLEEVDHLKYLGVTFDRHLKWNRHIANITQKASQLVNALSRSAGVYWGMKSEALEVIYRGAVVAILTYAAPVWADAMRYQCNVRTMRRAQRLMLLRMIKGVRTISFQACCMIAGVKPIELEVDELARLYGLQGGENVDRPLPPRDWSHPARVVD</sequence>
<reference evidence="1" key="1">
    <citation type="submission" date="2014-09" db="EMBL/GenBank/DDBJ databases">
        <authorList>
            <person name="Magalhaes I.L.F."/>
            <person name="Oliveira U."/>
            <person name="Santos F.R."/>
            <person name="Vidigal T.H.D.A."/>
            <person name="Brescovit A.D."/>
            <person name="Santos A.J."/>
        </authorList>
    </citation>
    <scope>NUCLEOTIDE SEQUENCE</scope>
</reference>
<evidence type="ECO:0000313" key="1">
    <source>
        <dbReference type="EMBL" id="JAG52589.1"/>
    </source>
</evidence>
<feature type="non-terminal residue" evidence="1">
    <location>
        <position position="1"/>
    </location>
</feature>
<name>A0A0K8SHL4_LYGHE</name>
<feature type="non-terminal residue" evidence="1">
    <location>
        <position position="164"/>
    </location>
</feature>